<evidence type="ECO:0000313" key="3">
    <source>
        <dbReference type="Proteomes" id="UP000419743"/>
    </source>
</evidence>
<feature type="transmembrane region" description="Helical" evidence="1">
    <location>
        <begin position="184"/>
        <end position="205"/>
    </location>
</feature>
<feature type="transmembrane region" description="Helical" evidence="1">
    <location>
        <begin position="330"/>
        <end position="355"/>
    </location>
</feature>
<keyword evidence="3" id="KW-1185">Reference proteome</keyword>
<gene>
    <name evidence="2" type="ORF">HALOF300_04281</name>
</gene>
<evidence type="ECO:0000256" key="1">
    <source>
        <dbReference type="SAM" id="Phobius"/>
    </source>
</evidence>
<proteinExistence type="predicted"/>
<dbReference type="Proteomes" id="UP000419743">
    <property type="component" value="Unassembled WGS sequence"/>
</dbReference>
<sequence length="374" mass="39653">MSQTSPPTTARATTPPAPDRPTRWALLSSLVVALLTGWLLLRPDLNAFLLPDGALARAWLPGPDLTASLCALAAVGGLVALLHLVFPHQRVLARVVGPVAVIQVVAFAVLAQGSGTLSTFGYLVSLLVPLILVGLGIQVFRTRPAARIVVALVAVAVVVLIIIGRDVVATYAGFIFPALLAQTWSILAVLLTLGCGVAWAGVLVSRWSRTGSLRRATAWVTRYRRLFTALAALGPLPYALIRLTWLTPWPQLGSEQALDPAVRLQGLLLSSGAWLGFILTLGLIARWGEVFPRWFPVRAGQPVPPLFAIIPGATIALMLCGVAIPVLGMIGIAGAVVFPAWFWGPMLALAVWGYAGHRYGIDRPADLARVGADL</sequence>
<accession>A0A7M4DQ44</accession>
<evidence type="ECO:0000313" key="2">
    <source>
        <dbReference type="EMBL" id="VZO39588.1"/>
    </source>
</evidence>
<feature type="transmembrane region" description="Helical" evidence="1">
    <location>
        <begin position="306"/>
        <end position="324"/>
    </location>
</feature>
<comment type="caution">
    <text evidence="2">The sequence shown here is derived from an EMBL/GenBank/DDBJ whole genome shotgun (WGS) entry which is preliminary data.</text>
</comment>
<dbReference type="AlphaFoldDB" id="A0A7M4DQ44"/>
<dbReference type="EMBL" id="CACRYJ010000060">
    <property type="protein sequence ID" value="VZO39588.1"/>
    <property type="molecule type" value="Genomic_DNA"/>
</dbReference>
<feature type="transmembrane region" description="Helical" evidence="1">
    <location>
        <begin position="117"/>
        <end position="137"/>
    </location>
</feature>
<keyword evidence="1" id="KW-0812">Transmembrane</keyword>
<feature type="transmembrane region" description="Helical" evidence="1">
    <location>
        <begin position="266"/>
        <end position="285"/>
    </location>
</feature>
<keyword evidence="1" id="KW-0472">Membrane</keyword>
<dbReference type="RefSeq" id="WP_156742896.1">
    <property type="nucleotide sequence ID" value="NZ_CACRYJ010000060.1"/>
</dbReference>
<name>A0A7M4DQ44_9MICO</name>
<feature type="transmembrane region" description="Helical" evidence="1">
    <location>
        <begin position="65"/>
        <end position="84"/>
    </location>
</feature>
<organism evidence="2 3">
    <name type="scientific">Occultella aeris</name>
    <dbReference type="NCBI Taxonomy" id="2761496"/>
    <lineage>
        <taxon>Bacteria</taxon>
        <taxon>Bacillati</taxon>
        <taxon>Actinomycetota</taxon>
        <taxon>Actinomycetes</taxon>
        <taxon>Micrococcales</taxon>
        <taxon>Ruaniaceae</taxon>
        <taxon>Occultella</taxon>
    </lineage>
</organism>
<reference evidence="2 3" key="1">
    <citation type="submission" date="2019-11" db="EMBL/GenBank/DDBJ databases">
        <authorList>
            <person name="Criscuolo A."/>
        </authorList>
    </citation>
    <scope>NUCLEOTIDE SEQUENCE [LARGE SCALE GENOMIC DNA]</scope>
    <source>
        <strain evidence="2">CIP111667</strain>
    </source>
</reference>
<protein>
    <submittedName>
        <fullName evidence="2">Uncharacterized protein</fullName>
    </submittedName>
</protein>
<feature type="transmembrane region" description="Helical" evidence="1">
    <location>
        <begin position="91"/>
        <end position="111"/>
    </location>
</feature>
<feature type="transmembrane region" description="Helical" evidence="1">
    <location>
        <begin position="24"/>
        <end position="41"/>
    </location>
</feature>
<feature type="transmembrane region" description="Helical" evidence="1">
    <location>
        <begin position="144"/>
        <end position="164"/>
    </location>
</feature>
<keyword evidence="1" id="KW-1133">Transmembrane helix</keyword>
<feature type="transmembrane region" description="Helical" evidence="1">
    <location>
        <begin position="226"/>
        <end position="246"/>
    </location>
</feature>